<dbReference type="GO" id="GO:0016491">
    <property type="term" value="F:oxidoreductase activity"/>
    <property type="evidence" value="ECO:0007669"/>
    <property type="project" value="TreeGrafter"/>
</dbReference>
<comment type="similarity">
    <text evidence="1">Belongs to the short-chain dehydrogenases/reductases (SDR) family.</text>
</comment>
<dbReference type="InterPro" id="IPR036291">
    <property type="entry name" value="NAD(P)-bd_dom_sf"/>
</dbReference>
<dbReference type="PRINTS" id="PR00080">
    <property type="entry name" value="SDRFAMILY"/>
</dbReference>
<comment type="caution">
    <text evidence="3">The sequence shown here is derived from an EMBL/GenBank/DDBJ whole genome shotgun (WGS) entry which is preliminary data.</text>
</comment>
<sequence length="276" mass="29935">MPSVLVTGAARGIGRSITEYLARRGWDVVAGVRTQDDAEAVAAVDARRITPVILDVTNDDHIADLVASLPGRLDGVVNNAGVAVNGPMEVVTTADWRKQLEINVIGQLAVTRAVLPKLRESRGRVVFMSSVNVRMSMPMLGAYSASKYALEAAADAMRMELRPWKIPVVIVEPAQTDTDMWRAAGDVVLETEAAMAPEHRELYARHLAGMKKLVPVAQRMTVPTEKVSAVVEAALTTRRPRARYVVGAGPKAQVRLMTNLPTAVRDLMLRKVTGQP</sequence>
<dbReference type="Gene3D" id="3.40.50.720">
    <property type="entry name" value="NAD(P)-binding Rossmann-like Domain"/>
    <property type="match status" value="1"/>
</dbReference>
<reference evidence="3 4" key="1">
    <citation type="journal article" date="2019" name="Environ. Microbiol.">
        <title>Species interactions and distinct microbial communities in high Arctic permafrost affected cryosols are associated with the CH4 and CO2 gas fluxes.</title>
        <authorList>
            <person name="Altshuler I."/>
            <person name="Hamel J."/>
            <person name="Turney S."/>
            <person name="Magnuson E."/>
            <person name="Levesque R."/>
            <person name="Greer C."/>
            <person name="Whyte L.G."/>
        </authorList>
    </citation>
    <scope>NUCLEOTIDE SEQUENCE [LARGE SCALE GENOMIC DNA]</scope>
    <source>
        <strain evidence="3 4">S5.20</strain>
    </source>
</reference>
<evidence type="ECO:0000259" key="2">
    <source>
        <dbReference type="SMART" id="SM00822"/>
    </source>
</evidence>
<dbReference type="PANTHER" id="PTHR43313">
    <property type="entry name" value="SHORT-CHAIN DEHYDROGENASE/REDUCTASE FAMILY 9C"/>
    <property type="match status" value="1"/>
</dbReference>
<proteinExistence type="inferred from homology"/>
<dbReference type="SMART" id="SM00822">
    <property type="entry name" value="PKS_KR"/>
    <property type="match status" value="1"/>
</dbReference>
<dbReference type="OrthoDB" id="9792003at2"/>
<keyword evidence="4" id="KW-1185">Reference proteome</keyword>
<evidence type="ECO:0000313" key="3">
    <source>
        <dbReference type="EMBL" id="TPG35193.1"/>
    </source>
</evidence>
<dbReference type="SUPFAM" id="SSF51735">
    <property type="entry name" value="NAD(P)-binding Rossmann-fold domains"/>
    <property type="match status" value="1"/>
</dbReference>
<dbReference type="InterPro" id="IPR002347">
    <property type="entry name" value="SDR_fam"/>
</dbReference>
<accession>A0A502EBY7</accession>
<evidence type="ECO:0000313" key="4">
    <source>
        <dbReference type="Proteomes" id="UP000320095"/>
    </source>
</evidence>
<dbReference type="InterPro" id="IPR057326">
    <property type="entry name" value="KR_dom"/>
</dbReference>
<dbReference type="PANTHER" id="PTHR43313:SF1">
    <property type="entry name" value="3BETA-HYDROXYSTEROID DEHYDROGENASE DHS-16"/>
    <property type="match status" value="1"/>
</dbReference>
<dbReference type="Pfam" id="PF00106">
    <property type="entry name" value="adh_short"/>
    <property type="match status" value="1"/>
</dbReference>
<dbReference type="AlphaFoldDB" id="A0A502EBY7"/>
<dbReference type="Proteomes" id="UP000320095">
    <property type="component" value="Unassembled WGS sequence"/>
</dbReference>
<dbReference type="GO" id="GO:0008202">
    <property type="term" value="P:steroid metabolic process"/>
    <property type="evidence" value="ECO:0007669"/>
    <property type="project" value="TreeGrafter"/>
</dbReference>
<organism evidence="3 4">
    <name type="scientific">Mycolicibacterium hodleri</name>
    <dbReference type="NCBI Taxonomy" id="49897"/>
    <lineage>
        <taxon>Bacteria</taxon>
        <taxon>Bacillati</taxon>
        <taxon>Actinomycetota</taxon>
        <taxon>Actinomycetes</taxon>
        <taxon>Mycobacteriales</taxon>
        <taxon>Mycobacteriaceae</taxon>
        <taxon>Mycolicibacterium</taxon>
    </lineage>
</organism>
<gene>
    <name evidence="3" type="ORF">EAH80_10590</name>
</gene>
<dbReference type="RefSeq" id="WP_140690077.1">
    <property type="nucleotide sequence ID" value="NZ_RCZG01000003.1"/>
</dbReference>
<feature type="domain" description="Ketoreductase" evidence="2">
    <location>
        <begin position="2"/>
        <end position="184"/>
    </location>
</feature>
<dbReference type="EMBL" id="RCZG01000003">
    <property type="protein sequence ID" value="TPG35193.1"/>
    <property type="molecule type" value="Genomic_DNA"/>
</dbReference>
<evidence type="ECO:0000256" key="1">
    <source>
        <dbReference type="RuleBase" id="RU000363"/>
    </source>
</evidence>
<protein>
    <submittedName>
        <fullName evidence="3">SDR family NAD(P)-dependent oxidoreductase</fullName>
    </submittedName>
</protein>
<dbReference type="PRINTS" id="PR00081">
    <property type="entry name" value="GDHRDH"/>
</dbReference>
<name>A0A502EBY7_9MYCO</name>